<dbReference type="HOGENOM" id="CLU_2635521_0_0_4"/>
<accession>F6G8M1</accession>
<reference evidence="1 2" key="1">
    <citation type="journal article" date="2011" name="J. Bacteriol.">
        <title>Complete genome sequence of the plant pathogen Ralstonia solanacearum strain Po82.</title>
        <authorList>
            <person name="Xu J."/>
            <person name="Zheng H.J."/>
            <person name="Liu L."/>
            <person name="Pan Z.C."/>
            <person name="Prior P."/>
            <person name="Tang B."/>
            <person name="Xu J.S."/>
            <person name="Zhang H."/>
            <person name="Tian Q."/>
            <person name="Zhang L.Q."/>
            <person name="Feng J."/>
        </authorList>
    </citation>
    <scope>NUCLEOTIDE SEQUENCE [LARGE SCALE GENOMIC DNA]</scope>
    <source>
        <strain evidence="1 2">Po82</strain>
        <plasmid evidence="1">megaplasmid</plasmid>
    </source>
</reference>
<name>F6G8M1_RALS8</name>
<organism evidence="1 2">
    <name type="scientific">Ralstonia solanacearum (strain Po82)</name>
    <dbReference type="NCBI Taxonomy" id="1031711"/>
    <lineage>
        <taxon>Bacteria</taxon>
        <taxon>Pseudomonadati</taxon>
        <taxon>Pseudomonadota</taxon>
        <taxon>Betaproteobacteria</taxon>
        <taxon>Burkholderiales</taxon>
        <taxon>Burkholderiaceae</taxon>
        <taxon>Ralstonia</taxon>
        <taxon>Ralstonia solanacearum species complex</taxon>
    </lineage>
</organism>
<dbReference type="GeneID" id="61365756"/>
<dbReference type="KEGG" id="rsn:RSPO_m00473"/>
<protein>
    <submittedName>
        <fullName evidence="1">Uncharacterized protein</fullName>
    </submittedName>
</protein>
<gene>
    <name evidence="1" type="ordered locus">RSPO_m00473</name>
</gene>
<geneLocation type="plasmid" evidence="2"/>
<dbReference type="AlphaFoldDB" id="F6G8M1"/>
<proteinExistence type="predicted"/>
<sequence>MFFAQPRKRWPEANRHPLIEAGGQPAQVRGCSASLRSIAHRVGSATAWKPASRESEACLTMCLNSVAAATLVNHKVE</sequence>
<dbReference type="Proteomes" id="UP000007953">
    <property type="component" value="Plasmid megaplasmid"/>
</dbReference>
<dbReference type="EMBL" id="CP002820">
    <property type="protein sequence ID" value="AEG71112.1"/>
    <property type="molecule type" value="Genomic_DNA"/>
</dbReference>
<evidence type="ECO:0000313" key="1">
    <source>
        <dbReference type="EMBL" id="AEG71112.1"/>
    </source>
</evidence>
<keyword evidence="1" id="KW-0614">Plasmid</keyword>
<dbReference type="RefSeq" id="WP_014618760.1">
    <property type="nucleotide sequence ID" value="NC_017575.1"/>
</dbReference>
<evidence type="ECO:0000313" key="2">
    <source>
        <dbReference type="Proteomes" id="UP000007953"/>
    </source>
</evidence>